<dbReference type="PANTHER" id="PTHR40455">
    <property type="entry name" value="ANTITOXIN HIGA"/>
    <property type="match status" value="1"/>
</dbReference>
<keyword evidence="3" id="KW-1185">Reference proteome</keyword>
<dbReference type="RefSeq" id="WP_381527597.1">
    <property type="nucleotide sequence ID" value="NZ_JBHULN010000025.1"/>
</dbReference>
<protein>
    <submittedName>
        <fullName evidence="2">Type II toxin-antitoxin system HigA family antitoxin</fullName>
    </submittedName>
</protein>
<proteinExistence type="predicted"/>
<dbReference type="Proteomes" id="UP001597469">
    <property type="component" value="Unassembled WGS sequence"/>
</dbReference>
<sequence>MIKVIRTEAQYDDALERVYELLQLHPALNTPEGDELDLLVTLVEAYEAVHYPMTASDPVRYLKNKMQQLGLHQSDLVPFIGDKTQVSKVLNHKRDLTLPMIKRLSKGLNIPIQRLVGV</sequence>
<dbReference type="InterPro" id="IPR001387">
    <property type="entry name" value="Cro/C1-type_HTH"/>
</dbReference>
<dbReference type="SUPFAM" id="SSF47413">
    <property type="entry name" value="lambda repressor-like DNA-binding domains"/>
    <property type="match status" value="1"/>
</dbReference>
<dbReference type="SMART" id="SM00530">
    <property type="entry name" value="HTH_XRE"/>
    <property type="match status" value="1"/>
</dbReference>
<dbReference type="Gene3D" id="1.10.260.40">
    <property type="entry name" value="lambda repressor-like DNA-binding domains"/>
    <property type="match status" value="1"/>
</dbReference>
<dbReference type="PANTHER" id="PTHR40455:SF1">
    <property type="entry name" value="ANTITOXIN HIGA"/>
    <property type="match status" value="1"/>
</dbReference>
<dbReference type="InterPro" id="IPR039060">
    <property type="entry name" value="Antitox_HigA"/>
</dbReference>
<accession>A0ABW5MDI1</accession>
<reference evidence="3" key="1">
    <citation type="journal article" date="2019" name="Int. J. Syst. Evol. Microbiol.">
        <title>The Global Catalogue of Microorganisms (GCM) 10K type strain sequencing project: providing services to taxonomists for standard genome sequencing and annotation.</title>
        <authorList>
            <consortium name="The Broad Institute Genomics Platform"/>
            <consortium name="The Broad Institute Genome Sequencing Center for Infectious Disease"/>
            <person name="Wu L."/>
            <person name="Ma J."/>
        </authorList>
    </citation>
    <scope>NUCLEOTIDE SEQUENCE [LARGE SCALE GENOMIC DNA]</scope>
    <source>
        <strain evidence="3">KCTC 42805</strain>
    </source>
</reference>
<organism evidence="2 3">
    <name type="scientific">Spirosoma soli</name>
    <dbReference type="NCBI Taxonomy" id="1770529"/>
    <lineage>
        <taxon>Bacteria</taxon>
        <taxon>Pseudomonadati</taxon>
        <taxon>Bacteroidota</taxon>
        <taxon>Cytophagia</taxon>
        <taxon>Cytophagales</taxon>
        <taxon>Cytophagaceae</taxon>
        <taxon>Spirosoma</taxon>
    </lineage>
</organism>
<name>A0ABW5MDI1_9BACT</name>
<dbReference type="PROSITE" id="PS50943">
    <property type="entry name" value="HTH_CROC1"/>
    <property type="match status" value="1"/>
</dbReference>
<feature type="domain" description="HTH cro/C1-type" evidence="1">
    <location>
        <begin position="62"/>
        <end position="115"/>
    </location>
</feature>
<gene>
    <name evidence="2" type="ORF">ACFSUS_26305</name>
</gene>
<comment type="caution">
    <text evidence="2">The sequence shown here is derived from an EMBL/GenBank/DDBJ whole genome shotgun (WGS) entry which is preliminary data.</text>
</comment>
<dbReference type="InterPro" id="IPR010982">
    <property type="entry name" value="Lambda_DNA-bd_dom_sf"/>
</dbReference>
<evidence type="ECO:0000259" key="1">
    <source>
        <dbReference type="PROSITE" id="PS50943"/>
    </source>
</evidence>
<dbReference type="EMBL" id="JBHULN010000025">
    <property type="protein sequence ID" value="MFD2574176.1"/>
    <property type="molecule type" value="Genomic_DNA"/>
</dbReference>
<evidence type="ECO:0000313" key="2">
    <source>
        <dbReference type="EMBL" id="MFD2574176.1"/>
    </source>
</evidence>
<evidence type="ECO:0000313" key="3">
    <source>
        <dbReference type="Proteomes" id="UP001597469"/>
    </source>
</evidence>